<comment type="caution">
    <text evidence="1">The sequence shown here is derived from an EMBL/GenBank/DDBJ whole genome shotgun (WGS) entry which is preliminary data.</text>
</comment>
<dbReference type="AlphaFoldDB" id="A0A4R2RGD4"/>
<accession>A0A4R2RGD4</accession>
<dbReference type="SUPFAM" id="SSF89360">
    <property type="entry name" value="HesB-like domain"/>
    <property type="match status" value="1"/>
</dbReference>
<gene>
    <name evidence="1" type="ORF">EDD73_12515</name>
</gene>
<sequence>MFAVTEKAREALVKLLAATEERYVRILSTGRRPEAIYDLTLEKEPRKGDIAFESSGINFVADDLTKDLVDGLLIDFEDDGLESGIVVRDIPAMLASGGCGCGD</sequence>
<name>A0A4R2RGD4_9FIRM</name>
<organism evidence="1 2">
    <name type="scientific">Heliophilum fasciatum</name>
    <dbReference type="NCBI Taxonomy" id="35700"/>
    <lineage>
        <taxon>Bacteria</taxon>
        <taxon>Bacillati</taxon>
        <taxon>Bacillota</taxon>
        <taxon>Clostridia</taxon>
        <taxon>Eubacteriales</taxon>
        <taxon>Heliobacteriaceae</taxon>
        <taxon>Heliophilum</taxon>
    </lineage>
</organism>
<dbReference type="Gene3D" id="2.60.300.12">
    <property type="entry name" value="HesB-like domain"/>
    <property type="match status" value="1"/>
</dbReference>
<protein>
    <submittedName>
        <fullName evidence="1">Fe-S cluster assembly iron-binding protein IscA</fullName>
    </submittedName>
</protein>
<evidence type="ECO:0000313" key="1">
    <source>
        <dbReference type="EMBL" id="TCP61784.1"/>
    </source>
</evidence>
<reference evidence="1 2" key="1">
    <citation type="submission" date="2019-03" db="EMBL/GenBank/DDBJ databases">
        <title>Genomic Encyclopedia of Type Strains, Phase IV (KMG-IV): sequencing the most valuable type-strain genomes for metagenomic binning, comparative biology and taxonomic classification.</title>
        <authorList>
            <person name="Goeker M."/>
        </authorList>
    </citation>
    <scope>NUCLEOTIDE SEQUENCE [LARGE SCALE GENOMIC DNA]</scope>
    <source>
        <strain evidence="1 2">DSM 11170</strain>
    </source>
</reference>
<dbReference type="Proteomes" id="UP000294813">
    <property type="component" value="Unassembled WGS sequence"/>
</dbReference>
<dbReference type="InterPro" id="IPR035903">
    <property type="entry name" value="HesB-like_dom_sf"/>
</dbReference>
<dbReference type="OrthoDB" id="2083624at2"/>
<evidence type="ECO:0000313" key="2">
    <source>
        <dbReference type="Proteomes" id="UP000294813"/>
    </source>
</evidence>
<dbReference type="RefSeq" id="WP_131920186.1">
    <property type="nucleotide sequence ID" value="NZ_JAOQNU010000025.1"/>
</dbReference>
<dbReference type="EMBL" id="SLXT01000025">
    <property type="protein sequence ID" value="TCP61784.1"/>
    <property type="molecule type" value="Genomic_DNA"/>
</dbReference>
<proteinExistence type="predicted"/>
<keyword evidence="2" id="KW-1185">Reference proteome</keyword>